<dbReference type="Proteomes" id="UP001642409">
    <property type="component" value="Unassembled WGS sequence"/>
</dbReference>
<comment type="caution">
    <text evidence="1">The sequence shown here is derived from an EMBL/GenBank/DDBJ whole genome shotgun (WGS) entry which is preliminary data.</text>
</comment>
<reference evidence="2 3" key="2">
    <citation type="submission" date="2024-07" db="EMBL/GenBank/DDBJ databases">
        <authorList>
            <person name="Akdeniz Z."/>
        </authorList>
    </citation>
    <scope>NUCLEOTIDE SEQUENCE [LARGE SCALE GENOMIC DNA]</scope>
</reference>
<sequence length="531" mass="60242">MSIEAKIIPSNVQNIENLSETVYISDSNNGTGLKIYNIPMQGTNNLNDTTGLLTKGAGQTYQWNLSAGYDAVISTTNSYIKYTIQFSIPYAANTYGRYWMQNGFIFRRIITVAGENEHAAETYGDVECLSTAAMNALTILSSSTVNYGNTNATDELLNRWRGFNQLILSSEYQDTFRKTWFDGNIPVIDQWVSPLNPLIDQCLQGGNKYVFKQDFILPLNCLNQVFDLDNNFYPSVLKRQEVQFRIKLQNYSISKLFAKETVFEPTKTGLCDIQLFIASKQSSTIQTKLNAKNKIIQPYVRYEQFPLTASLDSTQVNFVNNGHNSSARTALCIYQNDINEDDSTYLHGLWSTFTAAQLVANETRSQQQAAFSTDTVFFSDYNVIRGTSVEALMNGFTLSNLQQLYQETMRSLNRTQQYHFGLSCGMRTEYNWLSKYAFVISSLEMFSMDEVTDVVGDGYHSKIHKILMKYSLSPYVNQQAVKSTSIANLATKLPQIQTANVEVYQFYDQFVQIDVQTGNLIITEELSKKQE</sequence>
<evidence type="ECO:0000313" key="1">
    <source>
        <dbReference type="EMBL" id="CAI9919517.1"/>
    </source>
</evidence>
<organism evidence="1">
    <name type="scientific">Hexamita inflata</name>
    <dbReference type="NCBI Taxonomy" id="28002"/>
    <lineage>
        <taxon>Eukaryota</taxon>
        <taxon>Metamonada</taxon>
        <taxon>Diplomonadida</taxon>
        <taxon>Hexamitidae</taxon>
        <taxon>Hexamitinae</taxon>
        <taxon>Hexamita</taxon>
    </lineage>
</organism>
<evidence type="ECO:0000313" key="3">
    <source>
        <dbReference type="Proteomes" id="UP001642409"/>
    </source>
</evidence>
<dbReference type="EMBL" id="CATOUU010000178">
    <property type="protein sequence ID" value="CAI9919517.1"/>
    <property type="molecule type" value="Genomic_DNA"/>
</dbReference>
<name>A0AA86NHG1_9EUKA</name>
<evidence type="ECO:0000313" key="2">
    <source>
        <dbReference type="EMBL" id="CAL6112283.1"/>
    </source>
</evidence>
<dbReference type="EMBL" id="CAXDID020000735">
    <property type="protein sequence ID" value="CAL6112283.1"/>
    <property type="molecule type" value="Genomic_DNA"/>
</dbReference>
<dbReference type="AlphaFoldDB" id="A0AA86NHG1"/>
<accession>A0AA86NHG1</accession>
<reference evidence="1" key="1">
    <citation type="submission" date="2023-06" db="EMBL/GenBank/DDBJ databases">
        <authorList>
            <person name="Kurt Z."/>
        </authorList>
    </citation>
    <scope>NUCLEOTIDE SEQUENCE</scope>
</reference>
<gene>
    <name evidence="1" type="ORF">HINF_LOCUS7162</name>
    <name evidence="2" type="ORF">HINF_LOCUS76967</name>
</gene>
<protein>
    <submittedName>
        <fullName evidence="1">Uncharacterized protein</fullName>
    </submittedName>
</protein>
<proteinExistence type="predicted"/>
<keyword evidence="3" id="KW-1185">Reference proteome</keyword>